<proteinExistence type="predicted"/>
<accession>A0A0F9A3Z3</accession>
<comment type="caution">
    <text evidence="1">The sequence shown here is derived from an EMBL/GenBank/DDBJ whole genome shotgun (WGS) entry which is preliminary data.</text>
</comment>
<evidence type="ECO:0000313" key="1">
    <source>
        <dbReference type="EMBL" id="KKK73339.1"/>
    </source>
</evidence>
<gene>
    <name evidence="1" type="ORF">LCGC14_2894820</name>
</gene>
<organism evidence="1">
    <name type="scientific">marine sediment metagenome</name>
    <dbReference type="NCBI Taxonomy" id="412755"/>
    <lineage>
        <taxon>unclassified sequences</taxon>
        <taxon>metagenomes</taxon>
        <taxon>ecological metagenomes</taxon>
    </lineage>
</organism>
<name>A0A0F9A3Z3_9ZZZZ</name>
<dbReference type="AlphaFoldDB" id="A0A0F9A3Z3"/>
<reference evidence="1" key="1">
    <citation type="journal article" date="2015" name="Nature">
        <title>Complex archaea that bridge the gap between prokaryotes and eukaryotes.</title>
        <authorList>
            <person name="Spang A."/>
            <person name="Saw J.H."/>
            <person name="Jorgensen S.L."/>
            <person name="Zaremba-Niedzwiedzka K."/>
            <person name="Martijn J."/>
            <person name="Lind A.E."/>
            <person name="van Eijk R."/>
            <person name="Schleper C."/>
            <person name="Guy L."/>
            <person name="Ettema T.J."/>
        </authorList>
    </citation>
    <scope>NUCLEOTIDE SEQUENCE</scope>
</reference>
<dbReference type="EMBL" id="LAZR01056828">
    <property type="protein sequence ID" value="KKK73339.1"/>
    <property type="molecule type" value="Genomic_DNA"/>
</dbReference>
<protein>
    <submittedName>
        <fullName evidence="1">Uncharacterized protein</fullName>
    </submittedName>
</protein>
<sequence>MKLKEAIEIYQREKGAPSNAYDWYRRSAKDNGEVYIGNISIDAVKIGNQWYIDDRAFKEAIKSQQKRLELRKKNTEDYSKGIYHGVAGQVIEIEGGGYKNYEGFIFAWSNYLIARERSDGRWYCRQCSSMVKEEHNKKCTINSDWHNCTGECTLSKVYCPKCKTEVNFCPNSKSFTLSKELGKKKLEDNR</sequence>